<name>A0A016VA05_9BILA</name>
<sequence length="77" mass="8880">MAVTHDRGISDSNAFILNRYGTCFRVHSCMDYIQFVNEPPITLPLNSLCERLGFIPVGKDSQRLIAHLRKYWNLINV</sequence>
<dbReference type="AlphaFoldDB" id="A0A016VA05"/>
<evidence type="ECO:0000313" key="1">
    <source>
        <dbReference type="EMBL" id="EYC23857.1"/>
    </source>
</evidence>
<reference evidence="2" key="1">
    <citation type="journal article" date="2015" name="Nat. Genet.">
        <title>The genome and transcriptome of the zoonotic hookworm Ancylostoma ceylanicum identify infection-specific gene families.</title>
        <authorList>
            <person name="Schwarz E.M."/>
            <person name="Hu Y."/>
            <person name="Antoshechkin I."/>
            <person name="Miller M.M."/>
            <person name="Sternberg P.W."/>
            <person name="Aroian R.V."/>
        </authorList>
    </citation>
    <scope>NUCLEOTIDE SEQUENCE</scope>
    <source>
        <strain evidence="2">HY135</strain>
    </source>
</reference>
<gene>
    <name evidence="1" type="primary">Acey_s0015.g2872</name>
    <name evidence="1" type="ORF">Y032_0015g2872</name>
</gene>
<dbReference type="Proteomes" id="UP000024635">
    <property type="component" value="Unassembled WGS sequence"/>
</dbReference>
<accession>A0A016VA05</accession>
<protein>
    <submittedName>
        <fullName evidence="1">Uncharacterized protein</fullName>
    </submittedName>
</protein>
<evidence type="ECO:0000313" key="2">
    <source>
        <dbReference type="Proteomes" id="UP000024635"/>
    </source>
</evidence>
<keyword evidence="2" id="KW-1185">Reference proteome</keyword>
<comment type="caution">
    <text evidence="1">The sequence shown here is derived from an EMBL/GenBank/DDBJ whole genome shotgun (WGS) entry which is preliminary data.</text>
</comment>
<dbReference type="EMBL" id="JARK01001351">
    <property type="protein sequence ID" value="EYC23857.1"/>
    <property type="molecule type" value="Genomic_DNA"/>
</dbReference>
<organism evidence="1 2">
    <name type="scientific">Ancylostoma ceylanicum</name>
    <dbReference type="NCBI Taxonomy" id="53326"/>
    <lineage>
        <taxon>Eukaryota</taxon>
        <taxon>Metazoa</taxon>
        <taxon>Ecdysozoa</taxon>
        <taxon>Nematoda</taxon>
        <taxon>Chromadorea</taxon>
        <taxon>Rhabditida</taxon>
        <taxon>Rhabditina</taxon>
        <taxon>Rhabditomorpha</taxon>
        <taxon>Strongyloidea</taxon>
        <taxon>Ancylostomatidae</taxon>
        <taxon>Ancylostomatinae</taxon>
        <taxon>Ancylostoma</taxon>
    </lineage>
</organism>
<proteinExistence type="predicted"/>